<evidence type="ECO:0000256" key="14">
    <source>
        <dbReference type="SAM" id="Phobius"/>
    </source>
</evidence>
<evidence type="ECO:0000256" key="2">
    <source>
        <dbReference type="ARBA" id="ARBA00004236"/>
    </source>
</evidence>
<evidence type="ECO:0000313" key="20">
    <source>
        <dbReference type="Proteomes" id="UP000264294"/>
    </source>
</evidence>
<dbReference type="GO" id="GO:0008658">
    <property type="term" value="F:penicillin binding"/>
    <property type="evidence" value="ECO:0007669"/>
    <property type="project" value="InterPro"/>
</dbReference>
<protein>
    <recommendedName>
        <fullName evidence="5">serine-type D-Ala-D-Ala carboxypeptidase</fullName>
        <ecNumber evidence="5">3.4.16.4</ecNumber>
    </recommendedName>
</protein>
<keyword evidence="10 14" id="KW-1133">Transmembrane helix</keyword>
<evidence type="ECO:0000313" key="18">
    <source>
        <dbReference type="EMBL" id="RFT65127.1"/>
    </source>
</evidence>
<evidence type="ECO:0000256" key="3">
    <source>
        <dbReference type="ARBA" id="ARBA00004752"/>
    </source>
</evidence>
<dbReference type="GO" id="GO:0008360">
    <property type="term" value="P:regulation of cell shape"/>
    <property type="evidence" value="ECO:0007669"/>
    <property type="project" value="UniProtKB-KW"/>
</dbReference>
<evidence type="ECO:0000256" key="9">
    <source>
        <dbReference type="ARBA" id="ARBA00022984"/>
    </source>
</evidence>
<gene>
    <name evidence="18" type="ORF">D0U04_19890</name>
    <name evidence="17" type="ORF">DJ93_225</name>
</gene>
<reference evidence="17 19" key="1">
    <citation type="submission" date="2014-04" db="EMBL/GenBank/DDBJ databases">
        <authorList>
            <person name="Bishop-Lilly K.A."/>
            <person name="Broomall S.M."/>
            <person name="Chain P.S."/>
            <person name="Chertkov O."/>
            <person name="Coyne S.R."/>
            <person name="Daligault H.E."/>
            <person name="Davenport K.W."/>
            <person name="Erkkila T."/>
            <person name="Frey K.G."/>
            <person name="Gibbons H.S."/>
            <person name="Gu W."/>
            <person name="Jaissle J."/>
            <person name="Johnson S.L."/>
            <person name="Koroleva G.I."/>
            <person name="Ladner J.T."/>
            <person name="Lo C.-C."/>
            <person name="Minogue T.D."/>
            <person name="Munk C."/>
            <person name="Palacios G.F."/>
            <person name="Redden C.L."/>
            <person name="Rosenzweig C.N."/>
            <person name="Scholz M.B."/>
            <person name="Teshima H."/>
            <person name="Xu Y."/>
        </authorList>
    </citation>
    <scope>NUCLEOTIDE SEQUENCE [LARGE SCALE GENOMIC DNA]</scope>
    <source>
        <strain evidence="17 19">BHP</strain>
    </source>
</reference>
<dbReference type="EMBL" id="JMQC01000008">
    <property type="protein sequence ID" value="KFN02597.1"/>
    <property type="molecule type" value="Genomic_DNA"/>
</dbReference>
<dbReference type="AlphaFoldDB" id="A0A090YWE5"/>
<dbReference type="Proteomes" id="UP000264294">
    <property type="component" value="Unassembled WGS sequence"/>
</dbReference>
<comment type="caution">
    <text evidence="17">The sequence shown here is derived from an EMBL/GenBank/DDBJ whole genome shotgun (WGS) entry which is preliminary data.</text>
</comment>
<dbReference type="GO" id="GO:0071972">
    <property type="term" value="F:peptidoglycan L,D-transpeptidase activity"/>
    <property type="evidence" value="ECO:0007669"/>
    <property type="project" value="TreeGrafter"/>
</dbReference>
<keyword evidence="7 14" id="KW-0812">Transmembrane</keyword>
<keyword evidence="11 14" id="KW-0472">Membrane</keyword>
<dbReference type="InterPro" id="IPR001460">
    <property type="entry name" value="PCN-bd_Tpept"/>
</dbReference>
<dbReference type="EMBL" id="QVOD01000028">
    <property type="protein sequence ID" value="RFT65127.1"/>
    <property type="molecule type" value="Genomic_DNA"/>
</dbReference>
<dbReference type="Gene3D" id="3.90.1310.10">
    <property type="entry name" value="Penicillin-binding protein 2a (Domain 2)"/>
    <property type="match status" value="1"/>
</dbReference>
<feature type="domain" description="Penicillin-binding protein transpeptidase" evidence="15">
    <location>
        <begin position="242"/>
        <end position="570"/>
    </location>
</feature>
<comment type="catalytic activity">
    <reaction evidence="13">
        <text>Preferential cleavage: (Ac)2-L-Lys-D-Ala-|-D-Ala. Also transpeptidation of peptidyl-alanyl moieties that are N-acyl substituents of D-alanine.</text>
        <dbReference type="EC" id="3.4.16.4"/>
    </reaction>
</comment>
<keyword evidence="6" id="KW-1003">Cell membrane</keyword>
<evidence type="ECO:0000256" key="13">
    <source>
        <dbReference type="ARBA" id="ARBA00034000"/>
    </source>
</evidence>
<dbReference type="Pfam" id="PF00905">
    <property type="entry name" value="Transpeptidase"/>
    <property type="match status" value="1"/>
</dbReference>
<keyword evidence="8" id="KW-0133">Cell shape</keyword>
<dbReference type="RefSeq" id="WP_042978925.1">
    <property type="nucleotide sequence ID" value="NZ_JMQC01000008.1"/>
</dbReference>
<dbReference type="PANTHER" id="PTHR30627">
    <property type="entry name" value="PEPTIDOGLYCAN D,D-TRANSPEPTIDASE"/>
    <property type="match status" value="1"/>
</dbReference>
<dbReference type="InterPro" id="IPR005311">
    <property type="entry name" value="PBP_dimer"/>
</dbReference>
<keyword evidence="9" id="KW-0573">Peptidoglycan synthesis</keyword>
<evidence type="ECO:0000313" key="19">
    <source>
        <dbReference type="Proteomes" id="UP000029389"/>
    </source>
</evidence>
<dbReference type="SUPFAM" id="SSF56601">
    <property type="entry name" value="beta-lactamase/transpeptidase-like"/>
    <property type="match status" value="1"/>
</dbReference>
<feature type="transmembrane region" description="Helical" evidence="14">
    <location>
        <begin position="12"/>
        <end position="35"/>
    </location>
</feature>
<dbReference type="GO" id="GO:0071555">
    <property type="term" value="P:cell wall organization"/>
    <property type="evidence" value="ECO:0007669"/>
    <property type="project" value="UniProtKB-KW"/>
</dbReference>
<dbReference type="GO" id="GO:0009002">
    <property type="term" value="F:serine-type D-Ala-D-Ala carboxypeptidase activity"/>
    <property type="evidence" value="ECO:0007669"/>
    <property type="project" value="UniProtKB-EC"/>
</dbReference>
<dbReference type="UniPathway" id="UPA00219"/>
<accession>A0A090YWE5</accession>
<dbReference type="InterPro" id="IPR012338">
    <property type="entry name" value="Beta-lactam/transpept-like"/>
</dbReference>
<evidence type="ECO:0000256" key="12">
    <source>
        <dbReference type="ARBA" id="ARBA00023316"/>
    </source>
</evidence>
<comment type="pathway">
    <text evidence="3">Cell wall biogenesis; peptidoglycan biosynthesis.</text>
</comment>
<dbReference type="PANTHER" id="PTHR30627:SF2">
    <property type="entry name" value="PEPTIDOGLYCAN D,D-TRANSPEPTIDASE MRDA"/>
    <property type="match status" value="1"/>
</dbReference>
<comment type="subcellular location">
    <subcellularLocation>
        <location evidence="2">Cell membrane</location>
    </subcellularLocation>
    <subcellularLocation>
        <location evidence="1">Membrane</location>
        <topology evidence="1">Single-pass membrane protein</topology>
    </subcellularLocation>
</comment>
<dbReference type="PATRIC" id="fig|1405.8.peg.393"/>
<evidence type="ECO:0000256" key="8">
    <source>
        <dbReference type="ARBA" id="ARBA00022960"/>
    </source>
</evidence>
<evidence type="ECO:0000256" key="11">
    <source>
        <dbReference type="ARBA" id="ARBA00023136"/>
    </source>
</evidence>
<dbReference type="EC" id="3.4.16.4" evidence="5"/>
<sequence>MLRIQQKKRLIFIIFFILVSIFITLFLNGFISITLTTSQAERGNIIDKNGFILATNKNVDSLYYLPNTNCPTSQETAKLEDFVSEFSSLFHRNISITNINKRLKETCRDLNKKPILLYSNLTEQELSFINKNRFHNLSVQSESIRIYPQHEVGSQVIGYVENNDFPSTRVGVNGIERQYEEELKGTLEKRIVLQINKKQYFWRIQNKERGKDIQLSLDSKLQQKVEEALKSQLQLTQNRAEGYAVAMNVKTGNILAMANSSTFDPNILSMEDSVSKNEQLKVLAQNKTIQKIKYDDSYINMGSTIKPLTILIGLNEKLFEPLDTYVDHGDFQYDNQNDVKNELGTPTGEITPSQAIINSSNTFMTAKVAIPLLNKNNGSIEKVASAWTNYLEQFGLRSKTGIDLPFEEEDKYVLRSNMKFEHGLSALLNASWGGNEVHTPLQLAQYAATIANKGIKYKPQVATTILNDHGKIEKPLQPIVESSNHYPASFWTVLQNGMNNHIQEMKDLPFDVTGKTGTTSSPNKDGTVVNHSLFIAYAPTNDPEIAISVVIPGGGLGANSAAPVAANILKAWDALHNKETGSTQ</sequence>
<evidence type="ECO:0000256" key="4">
    <source>
        <dbReference type="ARBA" id="ARBA00007171"/>
    </source>
</evidence>
<evidence type="ECO:0000256" key="10">
    <source>
        <dbReference type="ARBA" id="ARBA00022989"/>
    </source>
</evidence>
<organism evidence="17 19">
    <name type="scientific">Bacillus clarus</name>
    <dbReference type="NCBI Taxonomy" id="2338372"/>
    <lineage>
        <taxon>Bacteria</taxon>
        <taxon>Bacillati</taxon>
        <taxon>Bacillota</taxon>
        <taxon>Bacilli</taxon>
        <taxon>Bacillales</taxon>
        <taxon>Bacillaceae</taxon>
        <taxon>Bacillus</taxon>
        <taxon>Bacillus cereus group</taxon>
    </lineage>
</organism>
<evidence type="ECO:0000259" key="16">
    <source>
        <dbReference type="Pfam" id="PF03717"/>
    </source>
</evidence>
<keyword evidence="20" id="KW-1185">Reference proteome</keyword>
<dbReference type="Gene3D" id="3.40.710.10">
    <property type="entry name" value="DD-peptidase/beta-lactamase superfamily"/>
    <property type="match status" value="1"/>
</dbReference>
<evidence type="ECO:0000256" key="7">
    <source>
        <dbReference type="ARBA" id="ARBA00022692"/>
    </source>
</evidence>
<dbReference type="GO" id="GO:0005886">
    <property type="term" value="C:plasma membrane"/>
    <property type="evidence" value="ECO:0007669"/>
    <property type="project" value="UniProtKB-SubCell"/>
</dbReference>
<dbReference type="GO" id="GO:0009252">
    <property type="term" value="P:peptidoglycan biosynthetic process"/>
    <property type="evidence" value="ECO:0007669"/>
    <property type="project" value="UniProtKB-UniPathway"/>
</dbReference>
<comment type="similarity">
    <text evidence="4">Belongs to the transpeptidase family.</text>
</comment>
<dbReference type="SUPFAM" id="SSF56519">
    <property type="entry name" value="Penicillin binding protein dimerisation domain"/>
    <property type="match status" value="1"/>
</dbReference>
<evidence type="ECO:0000256" key="5">
    <source>
        <dbReference type="ARBA" id="ARBA00012448"/>
    </source>
</evidence>
<evidence type="ECO:0000256" key="1">
    <source>
        <dbReference type="ARBA" id="ARBA00004167"/>
    </source>
</evidence>
<evidence type="ECO:0000313" key="17">
    <source>
        <dbReference type="EMBL" id="KFN02597.1"/>
    </source>
</evidence>
<evidence type="ECO:0000259" key="15">
    <source>
        <dbReference type="Pfam" id="PF00905"/>
    </source>
</evidence>
<dbReference type="Proteomes" id="UP000029389">
    <property type="component" value="Unassembled WGS sequence"/>
</dbReference>
<name>A0A090YWE5_9BACI</name>
<evidence type="ECO:0000256" key="6">
    <source>
        <dbReference type="ARBA" id="ARBA00022475"/>
    </source>
</evidence>
<reference evidence="18 20" key="2">
    <citation type="submission" date="2018-08" db="EMBL/GenBank/DDBJ databases">
        <title>Bacillus clarus sp. nov. strain PS00077A.</title>
        <authorList>
            <person name="Mendez Acevedo M."/>
            <person name="Carroll L."/>
            <person name="Mukherjee M."/>
            <person name="Wiedmann M."/>
            <person name="Kovac J."/>
        </authorList>
    </citation>
    <scope>NUCLEOTIDE SEQUENCE [LARGE SCALE GENOMIC DNA]</scope>
    <source>
        <strain evidence="18 20">PS00077A</strain>
    </source>
</reference>
<proteinExistence type="inferred from homology"/>
<dbReference type="Pfam" id="PF03717">
    <property type="entry name" value="PBP_dimer"/>
    <property type="match status" value="1"/>
</dbReference>
<keyword evidence="12" id="KW-0961">Cell wall biogenesis/degradation</keyword>
<feature type="domain" description="Penicillin-binding protein dimerisation" evidence="16">
    <location>
        <begin position="38"/>
        <end position="192"/>
    </location>
</feature>
<dbReference type="InterPro" id="IPR036138">
    <property type="entry name" value="PBP_dimer_sf"/>
</dbReference>
<dbReference type="InterPro" id="IPR050515">
    <property type="entry name" value="Beta-lactam/transpept"/>
</dbReference>